<feature type="domain" description="AMIN-like" evidence="3">
    <location>
        <begin position="103"/>
        <end position="229"/>
    </location>
</feature>
<keyword evidence="5" id="KW-1185">Reference proteome</keyword>
<reference evidence="4 5" key="1">
    <citation type="submission" date="2017-10" db="EMBL/GenBank/DDBJ databases">
        <title>Sequencing the genomes of 1000 actinobacteria strains.</title>
        <authorList>
            <person name="Klenk H.-P."/>
        </authorList>
    </citation>
    <scope>NUCLEOTIDE SEQUENCE [LARGE SCALE GENOMIC DNA]</scope>
    <source>
        <strain evidence="4 5">DSM 18966</strain>
    </source>
</reference>
<feature type="region of interest" description="Disordered" evidence="1">
    <location>
        <begin position="35"/>
        <end position="99"/>
    </location>
</feature>
<dbReference type="AlphaFoldDB" id="A0A2A9E182"/>
<gene>
    <name evidence="4" type="ORF">ATL42_0554</name>
</gene>
<feature type="compositionally biased region" description="Low complexity" evidence="1">
    <location>
        <begin position="38"/>
        <end position="55"/>
    </location>
</feature>
<dbReference type="EMBL" id="PDJG01000001">
    <property type="protein sequence ID" value="PFG32708.1"/>
    <property type="molecule type" value="Genomic_DNA"/>
</dbReference>
<keyword evidence="2" id="KW-0732">Signal</keyword>
<accession>A0A2A9E182</accession>
<dbReference type="RefSeq" id="WP_211281768.1">
    <property type="nucleotide sequence ID" value="NZ_PDJG01000001.1"/>
</dbReference>
<dbReference type="Pfam" id="PF24837">
    <property type="entry name" value="AMIN-like"/>
    <property type="match status" value="1"/>
</dbReference>
<feature type="compositionally biased region" description="Polar residues" evidence="1">
    <location>
        <begin position="58"/>
        <end position="69"/>
    </location>
</feature>
<proteinExistence type="predicted"/>
<evidence type="ECO:0000256" key="2">
    <source>
        <dbReference type="SAM" id="SignalP"/>
    </source>
</evidence>
<feature type="signal peptide" evidence="2">
    <location>
        <begin position="1"/>
        <end position="35"/>
    </location>
</feature>
<feature type="chain" id="PRO_5038347894" description="AMIN-like domain-containing protein" evidence="2">
    <location>
        <begin position="36"/>
        <end position="234"/>
    </location>
</feature>
<comment type="caution">
    <text evidence="4">The sequence shown here is derived from an EMBL/GenBank/DDBJ whole genome shotgun (WGS) entry which is preliminary data.</text>
</comment>
<evidence type="ECO:0000313" key="5">
    <source>
        <dbReference type="Proteomes" id="UP000225548"/>
    </source>
</evidence>
<feature type="compositionally biased region" description="Low complexity" evidence="1">
    <location>
        <begin position="70"/>
        <end position="97"/>
    </location>
</feature>
<name>A0A2A9E182_9MICO</name>
<protein>
    <recommendedName>
        <fullName evidence="3">AMIN-like domain-containing protein</fullName>
    </recommendedName>
</protein>
<dbReference type="Proteomes" id="UP000225548">
    <property type="component" value="Unassembled WGS sequence"/>
</dbReference>
<dbReference type="InterPro" id="IPR056303">
    <property type="entry name" value="AMIN-like"/>
</dbReference>
<evidence type="ECO:0000259" key="3">
    <source>
        <dbReference type="Pfam" id="PF24837"/>
    </source>
</evidence>
<evidence type="ECO:0000256" key="1">
    <source>
        <dbReference type="SAM" id="MobiDB-lite"/>
    </source>
</evidence>
<sequence>MKARASTGAPGSRRHPMRPALAALVAATVSGSSLAACSSDEPVPVVSSSTTSPDEATVSPSETSEPTVLSTETPDDASTADAPAFPADTSPDTADPSQDAMLTVTDVRIGRHDGFDRVVYEMGGTGTPGWTVQYVDEAIQDGSGTVIDLAGDGTLKVLISGSAYPMDSGAEPFESSGPVTGAGTVTVTEARGWSVFEGLTDAFIGLESPGHPFRVYLLESPVRVVVDVADETSS</sequence>
<organism evidence="4 5">
    <name type="scientific">Sanguibacter antarcticus</name>
    <dbReference type="NCBI Taxonomy" id="372484"/>
    <lineage>
        <taxon>Bacteria</taxon>
        <taxon>Bacillati</taxon>
        <taxon>Actinomycetota</taxon>
        <taxon>Actinomycetes</taxon>
        <taxon>Micrococcales</taxon>
        <taxon>Sanguibacteraceae</taxon>
        <taxon>Sanguibacter</taxon>
    </lineage>
</organism>
<evidence type="ECO:0000313" key="4">
    <source>
        <dbReference type="EMBL" id="PFG32708.1"/>
    </source>
</evidence>